<dbReference type="Pfam" id="PF01872">
    <property type="entry name" value="RibD_C"/>
    <property type="match status" value="1"/>
</dbReference>
<dbReference type="PROSITE" id="PS00903">
    <property type="entry name" value="CYT_DCMP_DEAMINASES_1"/>
    <property type="match status" value="1"/>
</dbReference>
<evidence type="ECO:0000256" key="16">
    <source>
        <dbReference type="PIRSR" id="PIRSR006769-1"/>
    </source>
</evidence>
<sequence length="369" mass="40107">MDNPIISPVIGTPFDRAMMKRCLSLASNGMGKTSPNPLVGAVVVQNGKIVGEGYHPGVGEPHAEVFALRQAGEQARDATLYVNLEPCNHYGRTPPCSEAVINAGLKKVVMGMADPNATASGGKQRLEHAGISVIVGVEEKACRELNAGFIQRIVKQRPFGIFKYAMTLDGKIATTTGHSAWVTDTPARKRVYQERSQCDAVIVGGNTVRQDNPYLTTHGVTEHNPLRIVMTRNLELSPSAHIFETEQVKTLVLTETENLEVQKQLEKQGVEVLQLSPLTPSEVMKYLYERGMARVLWECGGTLGAKAIKEGAVQQILAFIAPKIIGGVNAPSPVGNLDLKQMTEALKLEELTWEKLGDDYLLKGNISID</sequence>
<comment type="catalytic activity">
    <reaction evidence="14 15">
        <text>2,5-diamino-6-hydroxy-4-(5-phosphoribosylamino)-pyrimidine + H2O + H(+) = 5-amino-6-(5-phospho-D-ribosylamino)uracil + NH4(+)</text>
        <dbReference type="Rhea" id="RHEA:21868"/>
        <dbReference type="ChEBI" id="CHEBI:15377"/>
        <dbReference type="ChEBI" id="CHEBI:15378"/>
        <dbReference type="ChEBI" id="CHEBI:28938"/>
        <dbReference type="ChEBI" id="CHEBI:58453"/>
        <dbReference type="ChEBI" id="CHEBI:58614"/>
        <dbReference type="EC" id="3.5.4.26"/>
    </reaction>
</comment>
<feature type="binding site" evidence="17">
    <location>
        <position position="215"/>
    </location>
    <ligand>
        <name>substrate</name>
    </ligand>
</feature>
<organism evidence="20 21">
    <name type="scientific">Dactylococcopsis salina (strain PCC 8305)</name>
    <name type="common">Myxobactron salinum</name>
    <dbReference type="NCBI Taxonomy" id="13035"/>
    <lineage>
        <taxon>Bacteria</taxon>
        <taxon>Bacillati</taxon>
        <taxon>Cyanobacteriota</taxon>
        <taxon>Cyanophyceae</taxon>
        <taxon>Nodosilineales</taxon>
        <taxon>Cymatolegaceae</taxon>
        <taxon>Dactylococcopsis</taxon>
    </lineage>
</organism>
<evidence type="ECO:0000256" key="14">
    <source>
        <dbReference type="ARBA" id="ARBA00049886"/>
    </source>
</evidence>
<evidence type="ECO:0000256" key="18">
    <source>
        <dbReference type="PIRSR" id="PIRSR006769-3"/>
    </source>
</evidence>
<dbReference type="InterPro" id="IPR024072">
    <property type="entry name" value="DHFR-like_dom_sf"/>
</dbReference>
<dbReference type="InterPro" id="IPR050765">
    <property type="entry name" value="Riboflavin_Biosynth_HTPR"/>
</dbReference>
<keyword evidence="11 15" id="KW-0560">Oxidoreductase</keyword>
<keyword evidence="6 15" id="KW-0686">Riboflavin biosynthesis</keyword>
<feature type="binding site" evidence="18">
    <location>
        <position position="87"/>
    </location>
    <ligand>
        <name>Zn(2+)</name>
        <dbReference type="ChEBI" id="CHEBI:29105"/>
        <note>catalytic</note>
    </ligand>
</feature>
<dbReference type="SUPFAM" id="SSF53927">
    <property type="entry name" value="Cytidine deaminase-like"/>
    <property type="match status" value="1"/>
</dbReference>
<keyword evidence="7 15" id="KW-0479">Metal-binding</keyword>
<dbReference type="EC" id="3.5.4.26" evidence="15"/>
<dbReference type="Proteomes" id="UP000010482">
    <property type="component" value="Chromosome"/>
</dbReference>
<feature type="binding site" evidence="17">
    <location>
        <position position="195"/>
    </location>
    <ligand>
        <name>NADP(+)</name>
        <dbReference type="ChEBI" id="CHEBI:58349"/>
    </ligand>
</feature>
<dbReference type="EMBL" id="CP003944">
    <property type="protein sequence ID" value="AFZ52121.1"/>
    <property type="molecule type" value="Genomic_DNA"/>
</dbReference>
<evidence type="ECO:0000256" key="6">
    <source>
        <dbReference type="ARBA" id="ARBA00022619"/>
    </source>
</evidence>
<dbReference type="GO" id="GO:0008703">
    <property type="term" value="F:5-amino-6-(5-phosphoribosylamino)uracil reductase activity"/>
    <property type="evidence" value="ECO:0007669"/>
    <property type="project" value="UniProtKB-EC"/>
</dbReference>
<dbReference type="PIRSF" id="PIRSF006769">
    <property type="entry name" value="RibD"/>
    <property type="match status" value="1"/>
</dbReference>
<comment type="similarity">
    <text evidence="5 15">In the C-terminal section; belongs to the HTP reductase family.</text>
</comment>
<evidence type="ECO:0000256" key="7">
    <source>
        <dbReference type="ARBA" id="ARBA00022723"/>
    </source>
</evidence>
<dbReference type="GO" id="GO:0008270">
    <property type="term" value="F:zinc ion binding"/>
    <property type="evidence" value="ECO:0007669"/>
    <property type="project" value="InterPro"/>
</dbReference>
<reference evidence="20" key="1">
    <citation type="submission" date="2012-04" db="EMBL/GenBank/DDBJ databases">
        <title>Finished genome of Dactylococcopsis salina PCC 8305.</title>
        <authorList>
            <consortium name="US DOE Joint Genome Institute"/>
            <person name="Gugger M."/>
            <person name="Coursin T."/>
            <person name="Rippka R."/>
            <person name="Tandeau De Marsac N."/>
            <person name="Huntemann M."/>
            <person name="Wei C.-L."/>
            <person name="Han J."/>
            <person name="Detter J.C."/>
            <person name="Han C."/>
            <person name="Tapia R."/>
            <person name="Daligault H."/>
            <person name="Chen A."/>
            <person name="Krypides N."/>
            <person name="Mavromatis K."/>
            <person name="Markowitz V."/>
            <person name="Szeto E."/>
            <person name="Ivanova N."/>
            <person name="Ovchinnikova G."/>
            <person name="Pagani I."/>
            <person name="Pati A."/>
            <person name="Goodwin L."/>
            <person name="Peters L."/>
            <person name="Pitluck S."/>
            <person name="Woyke T."/>
            <person name="Kerfeld C."/>
        </authorList>
    </citation>
    <scope>NUCLEOTIDE SEQUENCE [LARGE SCALE GENOMIC DNA]</scope>
    <source>
        <strain evidence="20">PCC 8305</strain>
    </source>
</reference>
<keyword evidence="12" id="KW-0511">Multifunctional enzyme</keyword>
<dbReference type="GO" id="GO:0050661">
    <property type="term" value="F:NADP binding"/>
    <property type="evidence" value="ECO:0007669"/>
    <property type="project" value="InterPro"/>
</dbReference>
<dbReference type="CDD" id="cd01284">
    <property type="entry name" value="Riboflavin_deaminase-reductase"/>
    <property type="match status" value="1"/>
</dbReference>
<dbReference type="GO" id="GO:0009231">
    <property type="term" value="P:riboflavin biosynthetic process"/>
    <property type="evidence" value="ECO:0007669"/>
    <property type="project" value="UniProtKB-UniPathway"/>
</dbReference>
<name>K9YYU7_DACS8</name>
<evidence type="ECO:0000256" key="12">
    <source>
        <dbReference type="ARBA" id="ARBA00023268"/>
    </source>
</evidence>
<evidence type="ECO:0000256" key="4">
    <source>
        <dbReference type="ARBA" id="ARBA00005259"/>
    </source>
</evidence>
<dbReference type="PANTHER" id="PTHR38011:SF7">
    <property type="entry name" value="2,5-DIAMINO-6-RIBOSYLAMINO-4(3H)-PYRIMIDINONE 5'-PHOSPHATE REDUCTASE"/>
    <property type="match status" value="1"/>
</dbReference>
<evidence type="ECO:0000256" key="15">
    <source>
        <dbReference type="PIRNR" id="PIRNR006769"/>
    </source>
</evidence>
<comment type="cofactor">
    <cofactor evidence="15 18">
        <name>Zn(2+)</name>
        <dbReference type="ChEBI" id="CHEBI:29105"/>
    </cofactor>
    <text evidence="15 18">Binds 1 zinc ion.</text>
</comment>
<comment type="catalytic activity">
    <reaction evidence="13 15">
        <text>5-amino-6-(5-phospho-D-ribitylamino)uracil + NADP(+) = 5-amino-6-(5-phospho-D-ribosylamino)uracil + NADPH + H(+)</text>
        <dbReference type="Rhea" id="RHEA:17845"/>
        <dbReference type="ChEBI" id="CHEBI:15378"/>
        <dbReference type="ChEBI" id="CHEBI:57783"/>
        <dbReference type="ChEBI" id="CHEBI:58349"/>
        <dbReference type="ChEBI" id="CHEBI:58421"/>
        <dbReference type="ChEBI" id="CHEBI:58453"/>
        <dbReference type="EC" id="1.1.1.193"/>
    </reaction>
</comment>
<dbReference type="InterPro" id="IPR016193">
    <property type="entry name" value="Cytidine_deaminase-like"/>
</dbReference>
<evidence type="ECO:0000256" key="10">
    <source>
        <dbReference type="ARBA" id="ARBA00022857"/>
    </source>
</evidence>
<evidence type="ECO:0000313" key="20">
    <source>
        <dbReference type="EMBL" id="AFZ52121.1"/>
    </source>
</evidence>
<dbReference type="eggNOG" id="COG0117">
    <property type="taxonomic scope" value="Bacteria"/>
</dbReference>
<dbReference type="PANTHER" id="PTHR38011">
    <property type="entry name" value="DIHYDROFOLATE REDUCTASE FAMILY PROTEIN (AFU_ORTHOLOGUE AFUA_8G06820)"/>
    <property type="match status" value="1"/>
</dbReference>
<dbReference type="eggNOG" id="COG1985">
    <property type="taxonomic scope" value="Bacteria"/>
</dbReference>
<comment type="similarity">
    <text evidence="4 15">In the N-terminal section; belongs to the cytidine and deoxycytidylate deaminase family.</text>
</comment>
<feature type="binding site" evidence="17">
    <location>
        <position position="298"/>
    </location>
    <ligand>
        <name>substrate</name>
    </ligand>
</feature>
<keyword evidence="10 15" id="KW-0521">NADP</keyword>
<keyword evidence="8 15" id="KW-0378">Hydrolase</keyword>
<evidence type="ECO:0000256" key="13">
    <source>
        <dbReference type="ARBA" id="ARBA00049861"/>
    </source>
</evidence>
<dbReference type="AlphaFoldDB" id="K9YYU7"/>
<feature type="binding site" evidence="17">
    <location>
        <position position="211"/>
    </location>
    <ligand>
        <name>NADP(+)</name>
        <dbReference type="ChEBI" id="CHEBI:58349"/>
    </ligand>
</feature>
<feature type="binding site" evidence="17">
    <location>
        <position position="207"/>
    </location>
    <ligand>
        <name>NADP(+)</name>
        <dbReference type="ChEBI" id="CHEBI:58349"/>
    </ligand>
</feature>
<dbReference type="Gene3D" id="3.40.140.10">
    <property type="entry name" value="Cytidine Deaminase, domain 2"/>
    <property type="match status" value="1"/>
</dbReference>
<evidence type="ECO:0000313" key="21">
    <source>
        <dbReference type="Proteomes" id="UP000010482"/>
    </source>
</evidence>
<evidence type="ECO:0000256" key="17">
    <source>
        <dbReference type="PIRSR" id="PIRSR006769-2"/>
    </source>
</evidence>
<evidence type="ECO:0000256" key="11">
    <source>
        <dbReference type="ARBA" id="ARBA00023002"/>
    </source>
</evidence>
<dbReference type="NCBIfam" id="TIGR00326">
    <property type="entry name" value="eubact_ribD"/>
    <property type="match status" value="1"/>
</dbReference>
<protein>
    <recommendedName>
        <fullName evidence="15">Riboflavin biosynthesis protein RibD</fullName>
    </recommendedName>
    <domain>
        <recommendedName>
            <fullName evidence="15">Diaminohydroxyphosphoribosylaminopyrimidine deaminase</fullName>
            <shortName evidence="15">DRAP deaminase</shortName>
            <ecNumber evidence="15">3.5.4.26</ecNumber>
        </recommendedName>
        <alternativeName>
            <fullName evidence="15">Riboflavin-specific deaminase</fullName>
        </alternativeName>
    </domain>
    <domain>
        <recommendedName>
            <fullName evidence="15">5-amino-6-(5-phosphoribosylamino)uracil reductase</fullName>
            <ecNumber evidence="15">1.1.1.193</ecNumber>
        </recommendedName>
        <alternativeName>
            <fullName evidence="15">HTP reductase</fullName>
        </alternativeName>
    </domain>
</protein>
<dbReference type="RefSeq" id="WP_015231095.1">
    <property type="nucleotide sequence ID" value="NC_019780.1"/>
</dbReference>
<dbReference type="UniPathway" id="UPA00275">
    <property type="reaction ID" value="UER00401"/>
</dbReference>
<dbReference type="InterPro" id="IPR004794">
    <property type="entry name" value="Eubact_RibD"/>
</dbReference>
<dbReference type="PATRIC" id="fig|13035.3.peg.4124"/>
<gene>
    <name evidence="20" type="ORF">Dacsa_3643</name>
</gene>
<comment type="pathway">
    <text evidence="2 15">Cofactor biosynthesis; riboflavin biosynthesis; 5-amino-6-(D-ribitylamino)uracil from GTP: step 2/4.</text>
</comment>
<dbReference type="InterPro" id="IPR002734">
    <property type="entry name" value="RibDG_C"/>
</dbReference>
<feature type="active site" description="Proton donor" evidence="16">
    <location>
        <position position="64"/>
    </location>
</feature>
<feature type="binding site" evidence="17">
    <location>
        <position position="181"/>
    </location>
    <ligand>
        <name>NADP(+)</name>
        <dbReference type="ChEBI" id="CHEBI:58349"/>
    </ligand>
</feature>
<evidence type="ECO:0000256" key="1">
    <source>
        <dbReference type="ARBA" id="ARBA00002151"/>
    </source>
</evidence>
<feature type="binding site" evidence="18">
    <location>
        <position position="62"/>
    </location>
    <ligand>
        <name>Zn(2+)</name>
        <dbReference type="ChEBI" id="CHEBI:29105"/>
        <note>catalytic</note>
    </ligand>
</feature>
<accession>K9YYU7</accession>
<dbReference type="Pfam" id="PF00383">
    <property type="entry name" value="dCMP_cyt_deam_1"/>
    <property type="match status" value="1"/>
</dbReference>
<dbReference type="FunFam" id="3.40.140.10:FF:000025">
    <property type="entry name" value="Riboflavin biosynthesis protein RibD"/>
    <property type="match status" value="1"/>
</dbReference>
<feature type="binding site" evidence="17">
    <location>
        <position position="179"/>
    </location>
    <ligand>
        <name>substrate</name>
    </ligand>
</feature>
<evidence type="ECO:0000256" key="8">
    <source>
        <dbReference type="ARBA" id="ARBA00022801"/>
    </source>
</evidence>
<dbReference type="InterPro" id="IPR016192">
    <property type="entry name" value="APOBEC/CMP_deaminase_Zn-bd"/>
</dbReference>
<dbReference type="HOGENOM" id="CLU_036590_1_2_3"/>
<evidence type="ECO:0000259" key="19">
    <source>
        <dbReference type="PROSITE" id="PS51747"/>
    </source>
</evidence>
<dbReference type="STRING" id="13035.Dacsa_3643"/>
<feature type="binding site" evidence="18">
    <location>
        <position position="96"/>
    </location>
    <ligand>
        <name>Zn(2+)</name>
        <dbReference type="ChEBI" id="CHEBI:29105"/>
        <note>catalytic</note>
    </ligand>
</feature>
<feature type="binding site" evidence="17">
    <location>
        <position position="165"/>
    </location>
    <ligand>
        <name>NADP(+)</name>
        <dbReference type="ChEBI" id="CHEBI:58349"/>
    </ligand>
</feature>
<keyword evidence="21" id="KW-1185">Reference proteome</keyword>
<dbReference type="InterPro" id="IPR002125">
    <property type="entry name" value="CMP_dCMP_dom"/>
</dbReference>
<dbReference type="KEGG" id="dsl:Dacsa_3643"/>
<evidence type="ECO:0000256" key="9">
    <source>
        <dbReference type="ARBA" id="ARBA00022833"/>
    </source>
</evidence>
<evidence type="ECO:0000256" key="3">
    <source>
        <dbReference type="ARBA" id="ARBA00004910"/>
    </source>
</evidence>
<dbReference type="PROSITE" id="PS51747">
    <property type="entry name" value="CYT_DCMP_DEAMINASES_2"/>
    <property type="match status" value="1"/>
</dbReference>
<proteinExistence type="inferred from homology"/>
<dbReference type="InterPro" id="IPR011549">
    <property type="entry name" value="RibD_C"/>
</dbReference>
<feature type="domain" description="CMP/dCMP-type deaminase" evidence="19">
    <location>
        <begin position="13"/>
        <end position="133"/>
    </location>
</feature>
<comment type="function">
    <text evidence="1 15">Converts 2,5-diamino-6-(ribosylamino)-4(3h)-pyrimidinone 5'-phosphate into 5-amino-6-(ribosylamino)-2,4(1h,3h)-pyrimidinedione 5'-phosphate.</text>
</comment>
<dbReference type="GO" id="GO:0008835">
    <property type="term" value="F:diaminohydroxyphosphoribosylaminopyrimidine deaminase activity"/>
    <property type="evidence" value="ECO:0007669"/>
    <property type="project" value="UniProtKB-EC"/>
</dbReference>
<evidence type="ECO:0000256" key="5">
    <source>
        <dbReference type="ARBA" id="ARBA00007417"/>
    </source>
</evidence>
<evidence type="ECO:0000256" key="2">
    <source>
        <dbReference type="ARBA" id="ARBA00004882"/>
    </source>
</evidence>
<dbReference type="Gene3D" id="3.40.430.10">
    <property type="entry name" value="Dihydrofolate Reductase, subunit A"/>
    <property type="match status" value="1"/>
</dbReference>
<dbReference type="EC" id="1.1.1.193" evidence="15"/>
<dbReference type="OrthoDB" id="9800865at2"/>
<keyword evidence="9 15" id="KW-0862">Zinc</keyword>
<comment type="pathway">
    <text evidence="3 15">Cofactor biosynthesis; riboflavin biosynthesis; 5-amino-6-(D-ribitylamino)uracil from GTP: step 3/4.</text>
</comment>
<dbReference type="NCBIfam" id="TIGR00227">
    <property type="entry name" value="ribD_Cterm"/>
    <property type="match status" value="1"/>
</dbReference>
<dbReference type="SUPFAM" id="SSF53597">
    <property type="entry name" value="Dihydrofolate reductase-like"/>
    <property type="match status" value="1"/>
</dbReference>